<dbReference type="Gene3D" id="3.40.50.620">
    <property type="entry name" value="HUPs"/>
    <property type="match status" value="2"/>
</dbReference>
<accession>A0ABV9UE97</accession>
<keyword evidence="4" id="KW-1185">Reference proteome</keyword>
<dbReference type="EMBL" id="JBHSIT010000021">
    <property type="protein sequence ID" value="MFC4913883.1"/>
    <property type="molecule type" value="Genomic_DNA"/>
</dbReference>
<comment type="similarity">
    <text evidence="1">Belongs to the universal stress protein A family.</text>
</comment>
<evidence type="ECO:0000259" key="2">
    <source>
        <dbReference type="Pfam" id="PF00582"/>
    </source>
</evidence>
<evidence type="ECO:0000256" key="1">
    <source>
        <dbReference type="ARBA" id="ARBA00008791"/>
    </source>
</evidence>
<comment type="caution">
    <text evidence="3">The sequence shown here is derived from an EMBL/GenBank/DDBJ whole genome shotgun (WGS) entry which is preliminary data.</text>
</comment>
<dbReference type="InterPro" id="IPR006015">
    <property type="entry name" value="Universal_stress_UspA"/>
</dbReference>
<dbReference type="Proteomes" id="UP001595872">
    <property type="component" value="Unassembled WGS sequence"/>
</dbReference>
<feature type="domain" description="UspA" evidence="2">
    <location>
        <begin position="5"/>
        <end position="137"/>
    </location>
</feature>
<dbReference type="PRINTS" id="PR01438">
    <property type="entry name" value="UNVRSLSTRESS"/>
</dbReference>
<dbReference type="RefSeq" id="WP_378265236.1">
    <property type="nucleotide sequence ID" value="NZ_JBHSIT010000021.1"/>
</dbReference>
<sequence>MPAEVIVGIDGSAHAWRALDWAADHAVRHRLGLRLLHGSHALSPDGTIPERALRRLAAERRDLLAEAREYVLKSHPELEVATRLVAADPGRALVRASGGAALVSVGSRGVGGFEELLLGSVGAYAAAHARCPVLVVPRFAPYPADAPARLVVGVDGRYAENDLLEWAFREAASRGAELVALHAVGVEFGAPRRRVAEDTELAEALAGTTARFPDLPVKRELTEQRAARALVEASRNAALVVVGGRRRRGLGNVVPGRVVHAVLHHAHCPVVVVPRSDPEE</sequence>
<organism evidence="3 4">
    <name type="scientific">Actinomadura gamaensis</name>
    <dbReference type="NCBI Taxonomy" id="1763541"/>
    <lineage>
        <taxon>Bacteria</taxon>
        <taxon>Bacillati</taxon>
        <taxon>Actinomycetota</taxon>
        <taxon>Actinomycetes</taxon>
        <taxon>Streptosporangiales</taxon>
        <taxon>Thermomonosporaceae</taxon>
        <taxon>Actinomadura</taxon>
    </lineage>
</organism>
<gene>
    <name evidence="3" type="ORF">ACFPCY_41820</name>
</gene>
<name>A0ABV9UE97_9ACTN</name>
<evidence type="ECO:0000313" key="4">
    <source>
        <dbReference type="Proteomes" id="UP001595872"/>
    </source>
</evidence>
<dbReference type="Pfam" id="PF00582">
    <property type="entry name" value="Usp"/>
    <property type="match status" value="2"/>
</dbReference>
<dbReference type="InterPro" id="IPR014729">
    <property type="entry name" value="Rossmann-like_a/b/a_fold"/>
</dbReference>
<dbReference type="PANTHER" id="PTHR46268">
    <property type="entry name" value="STRESS RESPONSE PROTEIN NHAX"/>
    <property type="match status" value="1"/>
</dbReference>
<evidence type="ECO:0000313" key="3">
    <source>
        <dbReference type="EMBL" id="MFC4913883.1"/>
    </source>
</evidence>
<reference evidence="4" key="1">
    <citation type="journal article" date="2019" name="Int. J. Syst. Evol. Microbiol.">
        <title>The Global Catalogue of Microorganisms (GCM) 10K type strain sequencing project: providing services to taxonomists for standard genome sequencing and annotation.</title>
        <authorList>
            <consortium name="The Broad Institute Genomics Platform"/>
            <consortium name="The Broad Institute Genome Sequencing Center for Infectious Disease"/>
            <person name="Wu L."/>
            <person name="Ma J."/>
        </authorList>
    </citation>
    <scope>NUCLEOTIDE SEQUENCE [LARGE SCALE GENOMIC DNA]</scope>
    <source>
        <strain evidence="4">KLKA75</strain>
    </source>
</reference>
<dbReference type="InterPro" id="IPR006016">
    <property type="entry name" value="UspA"/>
</dbReference>
<feature type="domain" description="UspA" evidence="2">
    <location>
        <begin position="149"/>
        <end position="274"/>
    </location>
</feature>
<protein>
    <submittedName>
        <fullName evidence="3">Universal stress protein</fullName>
    </submittedName>
</protein>
<proteinExistence type="inferred from homology"/>
<dbReference type="CDD" id="cd23659">
    <property type="entry name" value="USP_At3g01520-like"/>
    <property type="match status" value="1"/>
</dbReference>
<dbReference type="PANTHER" id="PTHR46268:SF6">
    <property type="entry name" value="UNIVERSAL STRESS PROTEIN UP12"/>
    <property type="match status" value="1"/>
</dbReference>
<dbReference type="SUPFAM" id="SSF52402">
    <property type="entry name" value="Adenine nucleotide alpha hydrolases-like"/>
    <property type="match status" value="2"/>
</dbReference>